<keyword evidence="1" id="KW-1003">Cell membrane</keyword>
<proteinExistence type="predicted"/>
<comment type="function">
    <text evidence="1">Part of the tripartite ATP-independent periplasmic (TRAP) transport system.</text>
</comment>
<name>A0ABU8ZTE0_9PSED</name>
<sequence>MDTLAMLITTAPLIVPIVVSLGFDPLWFGVVLIVLCEMGQITRRQPSLRFILRIRNRMLFRWLLPRRLRADTRPASTTYWPSD</sequence>
<accession>A0ABU8ZTE0</accession>
<evidence type="ECO:0000256" key="2">
    <source>
        <dbReference type="SAM" id="Phobius"/>
    </source>
</evidence>
<dbReference type="Proteomes" id="UP001386972">
    <property type="component" value="Unassembled WGS sequence"/>
</dbReference>
<evidence type="ECO:0000313" key="4">
    <source>
        <dbReference type="EMBL" id="MEK2607550.1"/>
    </source>
</evidence>
<organism evidence="4 5">
    <name type="scientific">Pseudomonas shirazensis</name>
    <dbReference type="NCBI Taxonomy" id="2745494"/>
    <lineage>
        <taxon>Bacteria</taxon>
        <taxon>Pseudomonadati</taxon>
        <taxon>Pseudomonadota</taxon>
        <taxon>Gammaproteobacteria</taxon>
        <taxon>Pseudomonadales</taxon>
        <taxon>Pseudomonadaceae</taxon>
        <taxon>Pseudomonas</taxon>
    </lineage>
</organism>
<dbReference type="RefSeq" id="WP_258035106.1">
    <property type="nucleotide sequence ID" value="NZ_JBBNAW010000001.1"/>
</dbReference>
<keyword evidence="2" id="KW-1133">Transmembrane helix</keyword>
<feature type="transmembrane region" description="Helical" evidence="2">
    <location>
        <begin position="13"/>
        <end position="35"/>
    </location>
</feature>
<keyword evidence="1" id="KW-0813">Transport</keyword>
<evidence type="ECO:0000259" key="3">
    <source>
        <dbReference type="Pfam" id="PF06808"/>
    </source>
</evidence>
<keyword evidence="5" id="KW-1185">Reference proteome</keyword>
<keyword evidence="2" id="KW-0812">Transmembrane</keyword>
<feature type="domain" description="TRAP C4-dicarboxylate transport system permease DctM subunit" evidence="3">
    <location>
        <begin position="1"/>
        <end position="42"/>
    </location>
</feature>
<dbReference type="InterPro" id="IPR010656">
    <property type="entry name" value="DctM"/>
</dbReference>
<dbReference type="EMBL" id="JBBNAW010000001">
    <property type="protein sequence ID" value="MEK2607550.1"/>
    <property type="molecule type" value="Genomic_DNA"/>
</dbReference>
<gene>
    <name evidence="4" type="ORF">WLF18_00325</name>
</gene>
<evidence type="ECO:0000256" key="1">
    <source>
        <dbReference type="RuleBase" id="RU369079"/>
    </source>
</evidence>
<dbReference type="Pfam" id="PF06808">
    <property type="entry name" value="DctM"/>
    <property type="match status" value="1"/>
</dbReference>
<evidence type="ECO:0000313" key="5">
    <source>
        <dbReference type="Proteomes" id="UP001386972"/>
    </source>
</evidence>
<keyword evidence="2" id="KW-0472">Membrane</keyword>
<comment type="subcellular location">
    <subcellularLocation>
        <location evidence="1">Cell inner membrane</location>
        <topology evidence="1">Multi-pass membrane protein</topology>
    </subcellularLocation>
</comment>
<keyword evidence="1" id="KW-0997">Cell inner membrane</keyword>
<protein>
    <submittedName>
        <fullName evidence="4">TRAP transporter permease</fullName>
    </submittedName>
</protein>
<reference evidence="4 5" key="1">
    <citation type="submission" date="2024-03" db="EMBL/GenBank/DDBJ databases">
        <title>Screening, Identification and Application of a Plant Lactobacillus Strain.</title>
        <authorList>
            <person name="Li Y.L."/>
        </authorList>
    </citation>
    <scope>NUCLEOTIDE SEQUENCE [LARGE SCALE GENOMIC DNA]</scope>
    <source>
        <strain evidence="4 5">JDB</strain>
    </source>
</reference>
<comment type="caution">
    <text evidence="4">The sequence shown here is derived from an EMBL/GenBank/DDBJ whole genome shotgun (WGS) entry which is preliminary data.</text>
</comment>